<keyword evidence="1" id="KW-0560">Oxidoreductase</keyword>
<evidence type="ECO:0000313" key="4">
    <source>
        <dbReference type="Proteomes" id="UP001500325"/>
    </source>
</evidence>
<dbReference type="InterPro" id="IPR050564">
    <property type="entry name" value="F420-G6PD/mer"/>
</dbReference>
<dbReference type="SUPFAM" id="SSF51679">
    <property type="entry name" value="Bacterial luciferase-like"/>
    <property type="match status" value="1"/>
</dbReference>
<evidence type="ECO:0000259" key="2">
    <source>
        <dbReference type="Pfam" id="PF00296"/>
    </source>
</evidence>
<comment type="caution">
    <text evidence="3">The sequence shown here is derived from an EMBL/GenBank/DDBJ whole genome shotgun (WGS) entry which is preliminary data.</text>
</comment>
<dbReference type="PANTHER" id="PTHR43244:SF1">
    <property type="entry name" value="5,10-METHYLENETETRAHYDROMETHANOPTERIN REDUCTASE"/>
    <property type="match status" value="1"/>
</dbReference>
<gene>
    <name evidence="3" type="ORF">GCM10023215_50760</name>
</gene>
<dbReference type="Gene3D" id="3.20.20.30">
    <property type="entry name" value="Luciferase-like domain"/>
    <property type="match status" value="1"/>
</dbReference>
<evidence type="ECO:0000256" key="1">
    <source>
        <dbReference type="ARBA" id="ARBA00023002"/>
    </source>
</evidence>
<dbReference type="EMBL" id="BAABIC010000020">
    <property type="protein sequence ID" value="GAA4704813.1"/>
    <property type="molecule type" value="Genomic_DNA"/>
</dbReference>
<dbReference type="InterPro" id="IPR011251">
    <property type="entry name" value="Luciferase-like_dom"/>
</dbReference>
<feature type="domain" description="Luciferase-like" evidence="2">
    <location>
        <begin position="15"/>
        <end position="287"/>
    </location>
</feature>
<name>A0ABP8XDR6_9PSEU</name>
<dbReference type="Pfam" id="PF00296">
    <property type="entry name" value="Bac_luciferase"/>
    <property type="match status" value="1"/>
</dbReference>
<protein>
    <submittedName>
        <fullName evidence="3">LLM class F420-dependent oxidoreductase</fullName>
    </submittedName>
</protein>
<dbReference type="RefSeq" id="WP_345383262.1">
    <property type="nucleotide sequence ID" value="NZ_BAABIC010000020.1"/>
</dbReference>
<keyword evidence="4" id="KW-1185">Reference proteome</keyword>
<sequence>MATEPIGVAVIPGAGWRAADVRTVARAAEDAGFSAVLSTEVNSDSLATVAVMGGATSRIRVGTWVADIYLRHSFTLAKGAALLADDTGGRFVLGLGVSHQPVNAALGIAMADPAGDLVRYTAELRDWLAGKGPVTHLPQQPAPVAVPVHHATLGMRAVERAAENADGIMPTFWSPERVERSREVIDRGRRRAPQLGHLEVTLGIPVYVGEDLPALRDLARQNLALYTTFPFFRRMWRAEGFVEEADRMAAGEGGAALSDRLLDSFCLLGPVSRCRERLARYREAGVELPILVPPVGPDAALAVLDALLPT</sequence>
<dbReference type="Proteomes" id="UP001500325">
    <property type="component" value="Unassembled WGS sequence"/>
</dbReference>
<dbReference type="InterPro" id="IPR036661">
    <property type="entry name" value="Luciferase-like_sf"/>
</dbReference>
<dbReference type="CDD" id="cd01097">
    <property type="entry name" value="Tetrahydromethanopterin_reductase"/>
    <property type="match status" value="1"/>
</dbReference>
<proteinExistence type="predicted"/>
<evidence type="ECO:0000313" key="3">
    <source>
        <dbReference type="EMBL" id="GAA4704813.1"/>
    </source>
</evidence>
<dbReference type="PANTHER" id="PTHR43244">
    <property type="match status" value="1"/>
</dbReference>
<reference evidence="4" key="1">
    <citation type="journal article" date="2019" name="Int. J. Syst. Evol. Microbiol.">
        <title>The Global Catalogue of Microorganisms (GCM) 10K type strain sequencing project: providing services to taxonomists for standard genome sequencing and annotation.</title>
        <authorList>
            <consortium name="The Broad Institute Genomics Platform"/>
            <consortium name="The Broad Institute Genome Sequencing Center for Infectious Disease"/>
            <person name="Wu L."/>
            <person name="Ma J."/>
        </authorList>
    </citation>
    <scope>NUCLEOTIDE SEQUENCE [LARGE SCALE GENOMIC DNA]</scope>
    <source>
        <strain evidence="4">JCM 18055</strain>
    </source>
</reference>
<accession>A0ABP8XDR6</accession>
<organism evidence="3 4">
    <name type="scientific">Pseudonocardia yuanmonensis</name>
    <dbReference type="NCBI Taxonomy" id="1095914"/>
    <lineage>
        <taxon>Bacteria</taxon>
        <taxon>Bacillati</taxon>
        <taxon>Actinomycetota</taxon>
        <taxon>Actinomycetes</taxon>
        <taxon>Pseudonocardiales</taxon>
        <taxon>Pseudonocardiaceae</taxon>
        <taxon>Pseudonocardia</taxon>
    </lineage>
</organism>